<evidence type="ECO:0000256" key="1">
    <source>
        <dbReference type="ARBA" id="ARBA00010688"/>
    </source>
</evidence>
<dbReference type="InterPro" id="IPR029056">
    <property type="entry name" value="Ribokinase-like"/>
</dbReference>
<dbReference type="PANTHER" id="PTHR10584:SF166">
    <property type="entry name" value="RIBOKINASE"/>
    <property type="match status" value="1"/>
</dbReference>
<proteinExistence type="inferred from homology"/>
<dbReference type="GeneID" id="41329048"/>
<accession>A0A5B9D9G0</accession>
<dbReference type="EMBL" id="CP042905">
    <property type="protein sequence ID" value="QEE15226.1"/>
    <property type="molecule type" value="Genomic_DNA"/>
</dbReference>
<name>A0A5B9D9G0_9ARCH</name>
<dbReference type="Pfam" id="PF00294">
    <property type="entry name" value="PfkB"/>
    <property type="match status" value="1"/>
</dbReference>
<keyword evidence="6" id="KW-1185">Reference proteome</keyword>
<evidence type="ECO:0000313" key="5">
    <source>
        <dbReference type="EMBL" id="QEE15226.1"/>
    </source>
</evidence>
<feature type="domain" description="Carbohydrate kinase PfkB" evidence="4">
    <location>
        <begin position="45"/>
        <end position="300"/>
    </location>
</feature>
<keyword evidence="3 5" id="KW-0418">Kinase</keyword>
<dbReference type="Gene3D" id="3.40.1190.20">
    <property type="match status" value="1"/>
</dbReference>
<keyword evidence="2" id="KW-0808">Transferase</keyword>
<dbReference type="PROSITE" id="PS00584">
    <property type="entry name" value="PFKB_KINASES_2"/>
    <property type="match status" value="1"/>
</dbReference>
<protein>
    <submittedName>
        <fullName evidence="5">Carbohydrate kinase family protein</fullName>
    </submittedName>
</protein>
<evidence type="ECO:0000313" key="6">
    <source>
        <dbReference type="Proteomes" id="UP000321408"/>
    </source>
</evidence>
<dbReference type="InterPro" id="IPR011611">
    <property type="entry name" value="PfkB_dom"/>
</dbReference>
<evidence type="ECO:0000259" key="4">
    <source>
        <dbReference type="Pfam" id="PF00294"/>
    </source>
</evidence>
<dbReference type="Proteomes" id="UP000321408">
    <property type="component" value="Chromosome"/>
</dbReference>
<comment type="similarity">
    <text evidence="1">Belongs to the carbohydrate kinase PfkB family.</text>
</comment>
<dbReference type="KEGG" id="psyt:DSAG12_01050"/>
<evidence type="ECO:0000256" key="3">
    <source>
        <dbReference type="ARBA" id="ARBA00022777"/>
    </source>
</evidence>
<dbReference type="InterPro" id="IPR002173">
    <property type="entry name" value="Carboh/pur_kinase_PfkB_CS"/>
</dbReference>
<dbReference type="PANTHER" id="PTHR10584">
    <property type="entry name" value="SUGAR KINASE"/>
    <property type="match status" value="1"/>
</dbReference>
<sequence>MNEKKILVCGSIAYDYIMEFQGDLNDNLTTNKEQKIFNLAVMPTSKEIRFGGTSGNISYNLAKIAAPTKIVTAVGKDFVDLGYEAHMKQHPTLEFIGDIHQELFSASCYIVNDVNHNQFIIFHEGAMSKCPQISLKDRKISRKTIEIASISPDNVGAMAKWARELNNLGIRFILDSGQVTPAFTKEILEELIPKAFLVIGNEFEIQMIIEKLGKSLDELLGMNPNLIITKGDKGSELFFEGKKELIGICTPNQVIDTTGAGDAFRAGLLYGISQNYSLKDSCQIGATLSSFSVETVGPQTQKYSWADVQERYEKTFHEIING</sequence>
<dbReference type="AlphaFoldDB" id="A0A5B9D9G0"/>
<dbReference type="SUPFAM" id="SSF53613">
    <property type="entry name" value="Ribokinase-like"/>
    <property type="match status" value="1"/>
</dbReference>
<reference evidence="5 6" key="2">
    <citation type="journal article" date="2024" name="Int. J. Syst. Evol. Microbiol.">
        <title>Promethearchaeum syntrophicum gen. nov., sp. nov., an anaerobic, obligately syntrophic archaeon, the first isolate of the lineage 'Asgard' archaea, and proposal of the new archaeal phylum Promethearchaeota phyl. nov. and kingdom Promethearchaeati regn. nov.</title>
        <authorList>
            <person name="Imachi H."/>
            <person name="Nobu M.K."/>
            <person name="Kato S."/>
            <person name="Takaki Y."/>
            <person name="Miyazaki M."/>
            <person name="Miyata M."/>
            <person name="Ogawara M."/>
            <person name="Saito Y."/>
            <person name="Sakai S."/>
            <person name="Tahara Y.O."/>
            <person name="Takano Y."/>
            <person name="Tasumi E."/>
            <person name="Uematsu K."/>
            <person name="Yoshimura T."/>
            <person name="Itoh T."/>
            <person name="Ohkuma M."/>
            <person name="Takai K."/>
        </authorList>
    </citation>
    <scope>NUCLEOTIDE SEQUENCE [LARGE SCALE GENOMIC DNA]</scope>
    <source>
        <strain evidence="5 6">MK-D1</strain>
    </source>
</reference>
<dbReference type="CDD" id="cd01942">
    <property type="entry name" value="ribokinase_group_A"/>
    <property type="match status" value="1"/>
</dbReference>
<dbReference type="OrthoDB" id="26949at2157"/>
<evidence type="ECO:0000256" key="2">
    <source>
        <dbReference type="ARBA" id="ARBA00022679"/>
    </source>
</evidence>
<reference evidence="5 6" key="1">
    <citation type="journal article" date="2020" name="Nature">
        <title>Isolation of an archaeon at the prokaryote-eukaryote interface.</title>
        <authorList>
            <person name="Imachi H."/>
            <person name="Nobu M.K."/>
            <person name="Nakahara N."/>
            <person name="Morono Y."/>
            <person name="Ogawara M."/>
            <person name="Takaki Y."/>
            <person name="Takano Y."/>
            <person name="Uematsu K."/>
            <person name="Ikuta T."/>
            <person name="Ito M."/>
            <person name="Matsui Y."/>
            <person name="Miyazaki M."/>
            <person name="Murata K."/>
            <person name="Saito Y."/>
            <person name="Sakai S."/>
            <person name="Song C."/>
            <person name="Tasumi E."/>
            <person name="Yamanaka Y."/>
            <person name="Yamaguchi T."/>
            <person name="Kamagata Y."/>
            <person name="Tamaki H."/>
            <person name="Takai K."/>
        </authorList>
    </citation>
    <scope>NUCLEOTIDE SEQUENCE [LARGE SCALE GENOMIC DNA]</scope>
    <source>
        <strain evidence="5 6">MK-D1</strain>
    </source>
</reference>
<organism evidence="5 6">
    <name type="scientific">Promethearchaeum syntrophicum</name>
    <dbReference type="NCBI Taxonomy" id="2594042"/>
    <lineage>
        <taxon>Archaea</taxon>
        <taxon>Promethearchaeati</taxon>
        <taxon>Promethearchaeota</taxon>
        <taxon>Promethearchaeia</taxon>
        <taxon>Promethearchaeales</taxon>
        <taxon>Promethearchaeaceae</taxon>
        <taxon>Promethearchaeum</taxon>
    </lineage>
</organism>
<dbReference type="GO" id="GO:0016301">
    <property type="term" value="F:kinase activity"/>
    <property type="evidence" value="ECO:0007669"/>
    <property type="project" value="UniProtKB-KW"/>
</dbReference>
<gene>
    <name evidence="5" type="ORF">DSAG12_01050</name>
</gene>
<dbReference type="RefSeq" id="WP_147662144.1">
    <property type="nucleotide sequence ID" value="NZ_CP042905.2"/>
</dbReference>